<dbReference type="Gene3D" id="1.10.287.130">
    <property type="match status" value="1"/>
</dbReference>
<keyword evidence="10" id="KW-1133">Transmembrane helix</keyword>
<dbReference type="EMBL" id="CP015079">
    <property type="protein sequence ID" value="ANH40167.1"/>
    <property type="molecule type" value="Genomic_DNA"/>
</dbReference>
<dbReference type="PATRIC" id="fig|1300347.3.peg.3774"/>
<dbReference type="Gene3D" id="3.30.565.10">
    <property type="entry name" value="Histidine kinase-like ATPase, C-terminal domain"/>
    <property type="match status" value="1"/>
</dbReference>
<keyword evidence="13" id="KW-1185">Reference proteome</keyword>
<dbReference type="PRINTS" id="PR00344">
    <property type="entry name" value="BCTRLSENSOR"/>
</dbReference>
<dbReference type="Pfam" id="PF02518">
    <property type="entry name" value="HATPase_c"/>
    <property type="match status" value="1"/>
</dbReference>
<dbReference type="InterPro" id="IPR036890">
    <property type="entry name" value="HATPase_C_sf"/>
</dbReference>
<feature type="transmembrane region" description="Helical" evidence="10">
    <location>
        <begin position="65"/>
        <end position="83"/>
    </location>
</feature>
<dbReference type="InterPro" id="IPR005467">
    <property type="entry name" value="His_kinase_dom"/>
</dbReference>
<evidence type="ECO:0000256" key="6">
    <source>
        <dbReference type="ARBA" id="ARBA00022679"/>
    </source>
</evidence>
<keyword evidence="6 12" id="KW-0808">Transferase</keyword>
<dbReference type="PANTHER" id="PTHR43711:SF28">
    <property type="entry name" value="SENSOR HISTIDINE KINASE YXDK"/>
    <property type="match status" value="1"/>
</dbReference>
<dbReference type="GO" id="GO:0005509">
    <property type="term" value="F:calcium ion binding"/>
    <property type="evidence" value="ECO:0007669"/>
    <property type="project" value="UniProtKB-ARBA"/>
</dbReference>
<dbReference type="InterPro" id="IPR003661">
    <property type="entry name" value="HisK_dim/P_dom"/>
</dbReference>
<evidence type="ECO:0000259" key="11">
    <source>
        <dbReference type="PROSITE" id="PS50109"/>
    </source>
</evidence>
<dbReference type="InterPro" id="IPR004358">
    <property type="entry name" value="Sig_transdc_His_kin-like_C"/>
</dbReference>
<comment type="subcellular location">
    <subcellularLocation>
        <location evidence="3">Cell membrane</location>
    </subcellularLocation>
</comment>
<dbReference type="GO" id="GO:0000155">
    <property type="term" value="F:phosphorelay sensor kinase activity"/>
    <property type="evidence" value="ECO:0007669"/>
    <property type="project" value="InterPro"/>
</dbReference>
<comment type="catalytic activity">
    <reaction evidence="1">
        <text>ATP + protein L-histidine = ADP + protein N-phospho-L-histidine.</text>
        <dbReference type="EC" id="2.7.13.3"/>
    </reaction>
</comment>
<feature type="transmembrane region" description="Helical" evidence="10">
    <location>
        <begin position="32"/>
        <end position="53"/>
    </location>
</feature>
<dbReference type="SMART" id="SM00387">
    <property type="entry name" value="HATPase_c"/>
    <property type="match status" value="1"/>
</dbReference>
<dbReference type="FunFam" id="1.10.287.130:FF:000001">
    <property type="entry name" value="Two-component sensor histidine kinase"/>
    <property type="match status" value="1"/>
</dbReference>
<evidence type="ECO:0000256" key="9">
    <source>
        <dbReference type="ARBA" id="ARBA00023136"/>
    </source>
</evidence>
<keyword evidence="10" id="KW-0812">Transmembrane</keyword>
<dbReference type="OrthoDB" id="3272969at2"/>
<dbReference type="RefSeq" id="WP_068113116.1">
    <property type="nucleotide sequence ID" value="NZ_CP015079.1"/>
</dbReference>
<dbReference type="SUPFAM" id="SSF55874">
    <property type="entry name" value="ATPase domain of HSP90 chaperone/DNA topoisomerase II/histidine kinase"/>
    <property type="match status" value="1"/>
</dbReference>
<dbReference type="STRING" id="1300347.I601_3768"/>
<evidence type="ECO:0000256" key="8">
    <source>
        <dbReference type="ARBA" id="ARBA00023012"/>
    </source>
</evidence>
<dbReference type="Proteomes" id="UP000077868">
    <property type="component" value="Chromosome"/>
</dbReference>
<dbReference type="InterPro" id="IPR003594">
    <property type="entry name" value="HATPase_dom"/>
</dbReference>
<protein>
    <recommendedName>
        <fullName evidence="4">histidine kinase</fullName>
        <ecNumber evidence="4">2.7.13.3</ecNumber>
    </recommendedName>
</protein>
<accession>A0A1A9GPB9</accession>
<dbReference type="SUPFAM" id="SSF47384">
    <property type="entry name" value="Homodimeric domain of signal transducing histidine kinase"/>
    <property type="match status" value="1"/>
</dbReference>
<keyword evidence="7 12" id="KW-0418">Kinase</keyword>
<evidence type="ECO:0000256" key="2">
    <source>
        <dbReference type="ARBA" id="ARBA00001968"/>
    </source>
</evidence>
<dbReference type="CDD" id="cd00075">
    <property type="entry name" value="HATPase"/>
    <property type="match status" value="1"/>
</dbReference>
<feature type="transmembrane region" description="Helical" evidence="10">
    <location>
        <begin position="7"/>
        <end position="26"/>
    </location>
</feature>
<evidence type="ECO:0000256" key="1">
    <source>
        <dbReference type="ARBA" id="ARBA00000085"/>
    </source>
</evidence>
<dbReference type="Gene3D" id="3.30.450.20">
    <property type="entry name" value="PAS domain"/>
    <property type="match status" value="1"/>
</dbReference>
<dbReference type="InterPro" id="IPR035965">
    <property type="entry name" value="PAS-like_dom_sf"/>
</dbReference>
<dbReference type="InterPro" id="IPR036097">
    <property type="entry name" value="HisK_dim/P_sf"/>
</dbReference>
<evidence type="ECO:0000256" key="5">
    <source>
        <dbReference type="ARBA" id="ARBA00022553"/>
    </source>
</evidence>
<dbReference type="InterPro" id="IPR050736">
    <property type="entry name" value="Sensor_HK_Regulatory"/>
</dbReference>
<dbReference type="Pfam" id="PF00512">
    <property type="entry name" value="HisKA"/>
    <property type="match status" value="1"/>
</dbReference>
<dbReference type="FunFam" id="3.30.565.10:FF:000006">
    <property type="entry name" value="Sensor histidine kinase WalK"/>
    <property type="match status" value="1"/>
</dbReference>
<evidence type="ECO:0000256" key="3">
    <source>
        <dbReference type="ARBA" id="ARBA00004236"/>
    </source>
</evidence>
<dbReference type="AlphaFoldDB" id="A0A1A9GPB9"/>
<dbReference type="GO" id="GO:0005886">
    <property type="term" value="C:plasma membrane"/>
    <property type="evidence" value="ECO:0007669"/>
    <property type="project" value="UniProtKB-SubCell"/>
</dbReference>
<feature type="transmembrane region" description="Helical" evidence="10">
    <location>
        <begin position="89"/>
        <end position="104"/>
    </location>
</feature>
<evidence type="ECO:0000256" key="10">
    <source>
        <dbReference type="SAM" id="Phobius"/>
    </source>
</evidence>
<dbReference type="CDD" id="cd00082">
    <property type="entry name" value="HisKA"/>
    <property type="match status" value="1"/>
</dbReference>
<feature type="domain" description="Histidine kinase" evidence="11">
    <location>
        <begin position="320"/>
        <end position="536"/>
    </location>
</feature>
<dbReference type="PANTHER" id="PTHR43711">
    <property type="entry name" value="TWO-COMPONENT HISTIDINE KINASE"/>
    <property type="match status" value="1"/>
</dbReference>
<reference evidence="12 13" key="1">
    <citation type="submission" date="2016-03" db="EMBL/GenBank/DDBJ databases">
        <title>Complete genome sequence of a soil Actinobacterium, Nocardioides dokdonensis FR1436.</title>
        <authorList>
            <person name="Kwon S.-K."/>
            <person name="Kim K."/>
            <person name="Kim J.F."/>
        </authorList>
    </citation>
    <scope>NUCLEOTIDE SEQUENCE [LARGE SCALE GENOMIC DNA]</scope>
    <source>
        <strain evidence="12 13">FR1436</strain>
    </source>
</reference>
<comment type="cofactor">
    <cofactor evidence="2">
        <name>a divalent metal cation</name>
        <dbReference type="ChEBI" id="CHEBI:60240"/>
    </cofactor>
</comment>
<keyword evidence="9 10" id="KW-0472">Membrane</keyword>
<dbReference type="EC" id="2.7.13.3" evidence="4"/>
<dbReference type="PROSITE" id="PS50109">
    <property type="entry name" value="HIS_KIN"/>
    <property type="match status" value="1"/>
</dbReference>
<proteinExistence type="predicted"/>
<organism evidence="12 13">
    <name type="scientific">Nocardioides dokdonensis FR1436</name>
    <dbReference type="NCBI Taxonomy" id="1300347"/>
    <lineage>
        <taxon>Bacteria</taxon>
        <taxon>Bacillati</taxon>
        <taxon>Actinomycetota</taxon>
        <taxon>Actinomycetes</taxon>
        <taxon>Propionibacteriales</taxon>
        <taxon>Nocardioidaceae</taxon>
        <taxon>Nocardioides</taxon>
    </lineage>
</organism>
<dbReference type="KEGG" id="ndk:I601_3768"/>
<keyword evidence="8" id="KW-0902">Two-component regulatory system</keyword>
<dbReference type="SMART" id="SM00388">
    <property type="entry name" value="HisKA"/>
    <property type="match status" value="1"/>
</dbReference>
<evidence type="ECO:0000313" key="13">
    <source>
        <dbReference type="Proteomes" id="UP000077868"/>
    </source>
</evidence>
<name>A0A1A9GPB9_9ACTN</name>
<evidence type="ECO:0000313" key="12">
    <source>
        <dbReference type="EMBL" id="ANH40167.1"/>
    </source>
</evidence>
<gene>
    <name evidence="12" type="primary">walK_3</name>
    <name evidence="12" type="ORF">I601_3768</name>
</gene>
<keyword evidence="5" id="KW-0597">Phosphoprotein</keyword>
<evidence type="ECO:0000256" key="4">
    <source>
        <dbReference type="ARBA" id="ARBA00012438"/>
    </source>
</evidence>
<dbReference type="SUPFAM" id="SSF55785">
    <property type="entry name" value="PYP-like sensor domain (PAS domain)"/>
    <property type="match status" value="1"/>
</dbReference>
<sequence length="538" mass="57592">MTEDPRWLQVGFVLLVGFELLLRLPSDDHLELWSWSVLALAVLVLVTAATFWAPAALRRPRTSSWLRPDLVVVLIDLAALGIIQLDPDGGAVTILVVLPALWWGQRHGRRGALGAGLACLLLVSLPRLLAAGLDGTSLTRAVLPPTVAVLAGLGIAEAVGRAAAQRDEADRRGRELTEALATIEHQRRTGAAILDTVDVGLLLLDAEGRYVGCNKRHQHFMDLAFPEGHAGVAGQLGLVRCADGTTVMTTEEMPTYRAAHGEEFDDIRIWVGEGDEQRAVSVSARSIRDEEGRYAGSALAYKDVTDFMEALEVKDAFVAAVSHELRTPLTSITGYLEVLLERDDLPAQALHQLGVAERNADRLERLVGDLLTTAVADASPTSLERALVDLGALVREQVEAAQPAASARRIVVEGGAPEEVLLHADGQRLRQVVDNLLSNALKHTPGGGRVSVGLVTSDVDVEIRVADTGPGIDVAERELVFGRFFRTRASRDQVVPGVGLGLSITRDIVVAHGGRIHLDDAPGGGTLARVLLPREPAP</sequence>
<feature type="transmembrane region" description="Helical" evidence="10">
    <location>
        <begin position="111"/>
        <end position="130"/>
    </location>
</feature>
<evidence type="ECO:0000256" key="7">
    <source>
        <dbReference type="ARBA" id="ARBA00022777"/>
    </source>
</evidence>